<feature type="domain" description="Carboxyltransferase" evidence="4">
    <location>
        <begin position="1"/>
        <end position="189"/>
    </location>
</feature>
<keyword evidence="3" id="KW-0067">ATP-binding</keyword>
<dbReference type="RefSeq" id="WP_144746436.1">
    <property type="nucleotide sequence ID" value="NZ_VMNW02000001.1"/>
</dbReference>
<evidence type="ECO:0000259" key="4">
    <source>
        <dbReference type="SMART" id="SM00796"/>
    </source>
</evidence>
<dbReference type="OrthoDB" id="9778567at2"/>
<comment type="caution">
    <text evidence="5">The sequence shown here is derived from an EMBL/GenBank/DDBJ whole genome shotgun (WGS) entry which is preliminary data.</text>
</comment>
<dbReference type="Proteomes" id="UP000319769">
    <property type="component" value="Unassembled WGS sequence"/>
</dbReference>
<protein>
    <submittedName>
        <fullName evidence="5">Allophanate hydrolase subunit 1</fullName>
    </submittedName>
</protein>
<dbReference type="SUPFAM" id="SSF50891">
    <property type="entry name" value="Cyclophilin-like"/>
    <property type="match status" value="1"/>
</dbReference>
<dbReference type="Pfam" id="PF02682">
    <property type="entry name" value="CT_C_D"/>
    <property type="match status" value="1"/>
</dbReference>
<dbReference type="SMART" id="SM00796">
    <property type="entry name" value="AHS1"/>
    <property type="match status" value="1"/>
</dbReference>
<evidence type="ECO:0000313" key="5">
    <source>
        <dbReference type="EMBL" id="KAA9166884.1"/>
    </source>
</evidence>
<evidence type="ECO:0000256" key="2">
    <source>
        <dbReference type="ARBA" id="ARBA00022801"/>
    </source>
</evidence>
<evidence type="ECO:0000313" key="6">
    <source>
        <dbReference type="Proteomes" id="UP000319769"/>
    </source>
</evidence>
<dbReference type="SUPFAM" id="SSF160467">
    <property type="entry name" value="PH0987 N-terminal domain-like"/>
    <property type="match status" value="1"/>
</dbReference>
<evidence type="ECO:0000256" key="1">
    <source>
        <dbReference type="ARBA" id="ARBA00022741"/>
    </source>
</evidence>
<gene>
    <name evidence="5" type="ORF">FPZ12_001440</name>
</gene>
<reference evidence="5" key="1">
    <citation type="submission" date="2019-09" db="EMBL/GenBank/DDBJ databases">
        <authorList>
            <person name="Teo W.F.A."/>
            <person name="Duangmal K."/>
        </authorList>
    </citation>
    <scope>NUCLEOTIDE SEQUENCE [LARGE SCALE GENOMIC DNA]</scope>
    <source>
        <strain evidence="5">K81G1</strain>
    </source>
</reference>
<organism evidence="5 6">
    <name type="scientific">Amycolatopsis acidicola</name>
    <dbReference type="NCBI Taxonomy" id="2596893"/>
    <lineage>
        <taxon>Bacteria</taxon>
        <taxon>Bacillati</taxon>
        <taxon>Actinomycetota</taxon>
        <taxon>Actinomycetes</taxon>
        <taxon>Pseudonocardiales</taxon>
        <taxon>Pseudonocardiaceae</taxon>
        <taxon>Amycolatopsis</taxon>
    </lineage>
</organism>
<dbReference type="GO" id="GO:0016787">
    <property type="term" value="F:hydrolase activity"/>
    <property type="evidence" value="ECO:0007669"/>
    <property type="project" value="UniProtKB-KW"/>
</dbReference>
<dbReference type="EMBL" id="VMNW02000001">
    <property type="protein sequence ID" value="KAA9166884.1"/>
    <property type="molecule type" value="Genomic_DNA"/>
</dbReference>
<keyword evidence="1" id="KW-0547">Nucleotide-binding</keyword>
<accession>A0A5N0VNK1</accession>
<proteinExistence type="predicted"/>
<dbReference type="InterPro" id="IPR029000">
    <property type="entry name" value="Cyclophilin-like_dom_sf"/>
</dbReference>
<name>A0A5N0VNK1_9PSEU</name>
<evidence type="ECO:0000256" key="3">
    <source>
        <dbReference type="ARBA" id="ARBA00022840"/>
    </source>
</evidence>
<dbReference type="InterPro" id="IPR010016">
    <property type="entry name" value="PxpB"/>
</dbReference>
<keyword evidence="2 5" id="KW-0378">Hydrolase</keyword>
<dbReference type="AlphaFoldDB" id="A0A5N0VNK1"/>
<dbReference type="GO" id="GO:0005524">
    <property type="term" value="F:ATP binding"/>
    <property type="evidence" value="ECO:0007669"/>
    <property type="project" value="UniProtKB-KW"/>
</dbReference>
<dbReference type="InterPro" id="IPR003833">
    <property type="entry name" value="CT_C_D"/>
</dbReference>
<dbReference type="Gene3D" id="2.40.100.10">
    <property type="entry name" value="Cyclophilin-like"/>
    <property type="match status" value="1"/>
</dbReference>
<keyword evidence="6" id="KW-1185">Reference proteome</keyword>
<dbReference type="Gene3D" id="3.30.1360.40">
    <property type="match status" value="1"/>
</dbReference>
<sequence length="201" mass="21932">MKLLRCADSGLLVEFGELPEVLAMHAALTAELPKGVTELVPAARSLLLRLDPEHADIEKIEALVRALPGRRAAERELVSVPVAYDGEDLRAVAQLTGLTEFEVVDAHTSTEWTVSFGGFVPGFGYLSGDRARLDVPRRTVARTRVPAGSVALNGTFSGIYPRDTPGGWQLIGHTDLEVWRTDRDPPALLRPGVRVRFQETV</sequence>
<dbReference type="PANTHER" id="PTHR34698:SF2">
    <property type="entry name" value="5-OXOPROLINASE SUBUNIT B"/>
    <property type="match status" value="1"/>
</dbReference>
<dbReference type="PANTHER" id="PTHR34698">
    <property type="entry name" value="5-OXOPROLINASE SUBUNIT B"/>
    <property type="match status" value="1"/>
</dbReference>